<sequence length="395" mass="46271">MNTRLGDLYSLKNHPYDNNSTKVKIAGLASMTPPILVVSEILNSPKQYDIDTGIIKSGQVRCIFYSHKNHKFENLWFNINDLKLIEKNDSDVNREDRVNDEIVTKDVVLNRFDNPSILKEIKNEFLNKQVILNSCDLELGKLKTTFSQTEYKSIDKITAHLDFLPPVLTVIDVKLNEEKIGFNPKSGNRKKISAVYLLKCKWYNSLSGSFSEDFIPIDTVQILPNLDLNPIKDAINNKNIFRYDLGKDILKESAKSLKHIYVLPLEIIFNHHKYEVRYYDIFRDRFSKMKFNDFMLGEDKMKVDDLILEKIPEFKSDVGEFSKIKDFIFEKNNFYRIIYRDLQGNTTKRIIFVKEFIQNKVVIADCLLRNGEERHFRVDENAILKLEILNQSFFI</sequence>
<dbReference type="EMBL" id="JAOVZW010000030">
    <property type="protein sequence ID" value="MCX8526176.1"/>
    <property type="molecule type" value="Genomic_DNA"/>
</dbReference>
<proteinExistence type="predicted"/>
<dbReference type="RefSeq" id="WP_267267408.1">
    <property type="nucleotide sequence ID" value="NZ_JAOVZW010000030.1"/>
</dbReference>
<comment type="caution">
    <text evidence="1">The sequence shown here is derived from an EMBL/GenBank/DDBJ whole genome shotgun (WGS) entry which is preliminary data.</text>
</comment>
<evidence type="ECO:0008006" key="3">
    <source>
        <dbReference type="Google" id="ProtNLM"/>
    </source>
</evidence>
<gene>
    <name evidence="1" type="ORF">OF897_19870</name>
</gene>
<protein>
    <recommendedName>
        <fullName evidence="3">WYL domain-containing protein</fullName>
    </recommendedName>
</protein>
<name>A0ABT3XX29_9FLAO</name>
<reference evidence="1" key="1">
    <citation type="submission" date="2022-10" db="EMBL/GenBank/DDBJ databases">
        <title>Chryseobacterium sp. nov., a novel bacterial species.</title>
        <authorList>
            <person name="Cao Y."/>
        </authorList>
    </citation>
    <scope>NUCLEOTIDE SEQUENCE</scope>
    <source>
        <strain evidence="1">CCTCC AB2015118</strain>
    </source>
</reference>
<dbReference type="Proteomes" id="UP001073122">
    <property type="component" value="Unassembled WGS sequence"/>
</dbReference>
<accession>A0ABT3XX29</accession>
<evidence type="ECO:0000313" key="1">
    <source>
        <dbReference type="EMBL" id="MCX8526176.1"/>
    </source>
</evidence>
<evidence type="ECO:0000313" key="2">
    <source>
        <dbReference type="Proteomes" id="UP001073122"/>
    </source>
</evidence>
<keyword evidence="2" id="KW-1185">Reference proteome</keyword>
<organism evidence="1 2">
    <name type="scientific">Chryseobacterium formosus</name>
    <dbReference type="NCBI Taxonomy" id="1537363"/>
    <lineage>
        <taxon>Bacteria</taxon>
        <taxon>Pseudomonadati</taxon>
        <taxon>Bacteroidota</taxon>
        <taxon>Flavobacteriia</taxon>
        <taxon>Flavobacteriales</taxon>
        <taxon>Weeksellaceae</taxon>
        <taxon>Chryseobacterium group</taxon>
        <taxon>Chryseobacterium</taxon>
    </lineage>
</organism>